<dbReference type="SUPFAM" id="SSF52047">
    <property type="entry name" value="RNI-like"/>
    <property type="match status" value="1"/>
</dbReference>
<dbReference type="InterPro" id="IPR026876">
    <property type="entry name" value="Fn3_assoc_repeat"/>
</dbReference>
<name>A0A8J3D5G5_9BACT</name>
<accession>A0A8J3D5G5</accession>
<comment type="caution">
    <text evidence="3">The sequence shown here is derived from an EMBL/GenBank/DDBJ whole genome shotgun (WGS) entry which is preliminary data.</text>
</comment>
<evidence type="ECO:0000313" key="3">
    <source>
        <dbReference type="EMBL" id="GHB77238.1"/>
    </source>
</evidence>
<dbReference type="InterPro" id="IPR011429">
    <property type="entry name" value="Cyt_c_Planctomycete-type"/>
</dbReference>
<protein>
    <recommendedName>
        <fullName evidence="2">Cytochrome C Planctomycete-type domain-containing protein</fullName>
    </recommendedName>
</protein>
<dbReference type="SUPFAM" id="SSF46626">
    <property type="entry name" value="Cytochrome c"/>
    <property type="match status" value="1"/>
</dbReference>
<evidence type="ECO:0000313" key="4">
    <source>
        <dbReference type="Proteomes" id="UP000598271"/>
    </source>
</evidence>
<dbReference type="Proteomes" id="UP000598271">
    <property type="component" value="Unassembled WGS sequence"/>
</dbReference>
<feature type="transmembrane region" description="Helical" evidence="1">
    <location>
        <begin position="51"/>
        <end position="71"/>
    </location>
</feature>
<organism evidence="3 4">
    <name type="scientific">Persicitalea jodogahamensis</name>
    <dbReference type="NCBI Taxonomy" id="402147"/>
    <lineage>
        <taxon>Bacteria</taxon>
        <taxon>Pseudomonadati</taxon>
        <taxon>Bacteroidota</taxon>
        <taxon>Cytophagia</taxon>
        <taxon>Cytophagales</taxon>
        <taxon>Spirosomataceae</taxon>
        <taxon>Persicitalea</taxon>
    </lineage>
</organism>
<dbReference type="AlphaFoldDB" id="A0A8J3D5G5"/>
<dbReference type="Pfam" id="PF07635">
    <property type="entry name" value="PSCyt1"/>
    <property type="match status" value="1"/>
</dbReference>
<feature type="transmembrane region" description="Helical" evidence="1">
    <location>
        <begin position="91"/>
        <end position="109"/>
    </location>
</feature>
<dbReference type="Gene3D" id="3.80.10.10">
    <property type="entry name" value="Ribonuclease Inhibitor"/>
    <property type="match status" value="1"/>
</dbReference>
<evidence type="ECO:0000259" key="2">
    <source>
        <dbReference type="Pfam" id="PF07635"/>
    </source>
</evidence>
<feature type="transmembrane region" description="Helical" evidence="1">
    <location>
        <begin position="121"/>
        <end position="144"/>
    </location>
</feature>
<feature type="transmembrane region" description="Helical" evidence="1">
    <location>
        <begin position="187"/>
        <end position="205"/>
    </location>
</feature>
<dbReference type="GO" id="GO:0020037">
    <property type="term" value="F:heme binding"/>
    <property type="evidence" value="ECO:0007669"/>
    <property type="project" value="InterPro"/>
</dbReference>
<gene>
    <name evidence="3" type="ORF">GCM10007390_34100</name>
</gene>
<evidence type="ECO:0000256" key="1">
    <source>
        <dbReference type="SAM" id="Phobius"/>
    </source>
</evidence>
<keyword evidence="1" id="KW-0812">Transmembrane</keyword>
<dbReference type="PANTHER" id="PTHR35889">
    <property type="entry name" value="CYCLOINULO-OLIGOSACCHARIDE FRUCTANOTRANSFERASE-RELATED"/>
    <property type="match status" value="1"/>
</dbReference>
<dbReference type="InterPro" id="IPR036909">
    <property type="entry name" value="Cyt_c-like_dom_sf"/>
</dbReference>
<dbReference type="InterPro" id="IPR032675">
    <property type="entry name" value="LRR_dom_sf"/>
</dbReference>
<reference evidence="3 4" key="1">
    <citation type="journal article" date="2014" name="Int. J. Syst. Evol. Microbiol.">
        <title>Complete genome sequence of Corynebacterium casei LMG S-19264T (=DSM 44701T), isolated from a smear-ripened cheese.</title>
        <authorList>
            <consortium name="US DOE Joint Genome Institute (JGI-PGF)"/>
            <person name="Walter F."/>
            <person name="Albersmeier A."/>
            <person name="Kalinowski J."/>
            <person name="Ruckert C."/>
        </authorList>
    </citation>
    <scope>NUCLEOTIDE SEQUENCE [LARGE SCALE GENOMIC DNA]</scope>
    <source>
        <strain evidence="3 4">KCTC 12866</strain>
    </source>
</reference>
<feature type="transmembrane region" description="Helical" evidence="1">
    <location>
        <begin position="156"/>
        <end position="175"/>
    </location>
</feature>
<proteinExistence type="predicted"/>
<feature type="domain" description="Cytochrome C Planctomycete-type" evidence="2">
    <location>
        <begin position="247"/>
        <end position="306"/>
    </location>
</feature>
<sequence>MLKISVKERMSNGGSPQGGGRRTLLSLHIPDTAFAYSDIHYQSHHSKLSRLITLVYNATFFLVCLLAFLLVFENLLVVPQWLQVAGRMHPLLLHFPITVLMLYGVWVIIAPRPEAGSPVKYWADNVLLLGAFTATLTAMMGFMLSKEPGYDASALYWHKWTGIATAFVSFGWYAFRNRLPRHLLPAKVLSGLTMVVLLVAGHLGANITHGEEFLLAPLMSDNQAPLVAMNDALVYAHVVQPILEEKCVSCHNPQKAKGELIMTTTELFAKGGKNGTPWDTTKADLGLLLTRAHLPLDDKKHMPPRGKVQLTDDEIQVLESWIRRGSSFTARVVEFPADDPLYRFASNRLTVAEDENSYEFAAADDKKIQELNTDYRVITPLSEESPALSVSFFSESAFQSSDLSDLTPIKDQIVELDASKMPVRDEDLKLIAQFGNLRKLLLNFTDITGSTLGELAKLPHLRELSLTGTPVKATQLLALKNANALRNLYVWNTGIKPEEFSQLKKELRGVSLESGFRSDTVVLKLNPPNVINKEQILKGEAVLKLEHQIKGAVIRYTLDDTEPDSVNSLVYKDGIRINNTTTLKARAFKPPGWYGSEVMSRKFYRTTYPPDSMRLLTKPSDRYKGIGNRVLIDGIKSNRDQNSKKWIGIQEEPLIALLSYDRPVTARKVSLSIFQNVGSSIFPPVKMEIWGGMEVDKLKLLGTQKPEMPGEKDPGNEDKLYDFEFDPTQVKYLKVVAVPLAKIPAWHGNKGNKGWVFMDEILVN</sequence>
<dbReference type="Pfam" id="PF13287">
    <property type="entry name" value="Fn3_assoc"/>
    <property type="match status" value="1"/>
</dbReference>
<dbReference type="PANTHER" id="PTHR35889:SF3">
    <property type="entry name" value="F-BOX DOMAIN-CONTAINING PROTEIN"/>
    <property type="match status" value="1"/>
</dbReference>
<dbReference type="EMBL" id="BMXF01000003">
    <property type="protein sequence ID" value="GHB77238.1"/>
    <property type="molecule type" value="Genomic_DNA"/>
</dbReference>
<keyword evidence="1" id="KW-0472">Membrane</keyword>
<keyword evidence="1" id="KW-1133">Transmembrane helix</keyword>
<dbReference type="GO" id="GO:0009055">
    <property type="term" value="F:electron transfer activity"/>
    <property type="evidence" value="ECO:0007669"/>
    <property type="project" value="InterPro"/>
</dbReference>
<keyword evidence="4" id="KW-1185">Reference proteome</keyword>